<evidence type="ECO:0000256" key="7">
    <source>
        <dbReference type="ARBA" id="ARBA00022842"/>
    </source>
</evidence>
<evidence type="ECO:0000256" key="2">
    <source>
        <dbReference type="ARBA" id="ARBA00013025"/>
    </source>
</evidence>
<dbReference type="InterPro" id="IPR001645">
    <property type="entry name" value="Folylpolyglutamate_synth"/>
</dbReference>
<reference evidence="13 14" key="1">
    <citation type="journal article" date="2020" name="ISME J.">
        <title>Comparative genomics reveals insights into cyanobacterial evolution and habitat adaptation.</title>
        <authorList>
            <person name="Chen M.Y."/>
            <person name="Teng W.K."/>
            <person name="Zhao L."/>
            <person name="Hu C.X."/>
            <person name="Zhou Y.K."/>
            <person name="Han B.P."/>
            <person name="Song L.R."/>
            <person name="Shu W.S."/>
        </authorList>
    </citation>
    <scope>NUCLEOTIDE SEQUENCE [LARGE SCALE GENOMIC DNA]</scope>
    <source>
        <strain evidence="13 14">FACHB-119</strain>
    </source>
</reference>
<dbReference type="PROSITE" id="PS01012">
    <property type="entry name" value="FOLYLPOLYGLU_SYNT_2"/>
    <property type="match status" value="1"/>
</dbReference>
<comment type="caution">
    <text evidence="13">The sequence shown here is derived from an EMBL/GenBank/DDBJ whole genome shotgun (WGS) entry which is preliminary data.</text>
</comment>
<dbReference type="RefSeq" id="WP_190478435.1">
    <property type="nucleotide sequence ID" value="NZ_JACJSG010000053.1"/>
</dbReference>
<protein>
    <recommendedName>
        <fullName evidence="2">tetrahydrofolate synthase</fullName>
        <ecNumber evidence="2">6.3.2.17</ecNumber>
    </recommendedName>
    <alternativeName>
        <fullName evidence="8">Tetrahydrofolylpolyglutamate synthase</fullName>
    </alternativeName>
</protein>
<dbReference type="Gene3D" id="3.40.1190.10">
    <property type="entry name" value="Mur-like, catalytic domain"/>
    <property type="match status" value="1"/>
</dbReference>
<evidence type="ECO:0000256" key="3">
    <source>
        <dbReference type="ARBA" id="ARBA00022598"/>
    </source>
</evidence>
<feature type="domain" description="Mur ligase central" evidence="12">
    <location>
        <begin position="41"/>
        <end position="258"/>
    </location>
</feature>
<dbReference type="SUPFAM" id="SSF53623">
    <property type="entry name" value="MurD-like peptide ligases, catalytic domain"/>
    <property type="match status" value="1"/>
</dbReference>
<keyword evidence="5 10" id="KW-0547">Nucleotide-binding</keyword>
<evidence type="ECO:0000256" key="1">
    <source>
        <dbReference type="ARBA" id="ARBA00008276"/>
    </source>
</evidence>
<dbReference type="InterPro" id="IPR036565">
    <property type="entry name" value="Mur-like_cat_sf"/>
</dbReference>
<organism evidence="13 14">
    <name type="scientific">Anabaena azotica FACHB-119</name>
    <dbReference type="NCBI Taxonomy" id="947527"/>
    <lineage>
        <taxon>Bacteria</taxon>
        <taxon>Bacillati</taxon>
        <taxon>Cyanobacteriota</taxon>
        <taxon>Cyanophyceae</taxon>
        <taxon>Nostocales</taxon>
        <taxon>Nostocaceae</taxon>
        <taxon>Anabaena</taxon>
        <taxon>Anabaena azotica</taxon>
    </lineage>
</organism>
<evidence type="ECO:0000256" key="4">
    <source>
        <dbReference type="ARBA" id="ARBA00022723"/>
    </source>
</evidence>
<evidence type="ECO:0000256" key="9">
    <source>
        <dbReference type="ARBA" id="ARBA00047493"/>
    </source>
</evidence>
<dbReference type="NCBIfam" id="TIGR01499">
    <property type="entry name" value="folC"/>
    <property type="match status" value="1"/>
</dbReference>
<dbReference type="InterPro" id="IPR018109">
    <property type="entry name" value="Folylpolyglutamate_synth_CS"/>
</dbReference>
<dbReference type="SUPFAM" id="SSF53244">
    <property type="entry name" value="MurD-like peptide ligases, peptide-binding domain"/>
    <property type="match status" value="1"/>
</dbReference>
<comment type="catalytic activity">
    <reaction evidence="9">
        <text>(6S)-5,6,7,8-tetrahydrofolyl-(gamma-L-Glu)(n) + L-glutamate + ATP = (6S)-5,6,7,8-tetrahydrofolyl-(gamma-L-Glu)(n+1) + ADP + phosphate + H(+)</text>
        <dbReference type="Rhea" id="RHEA:10580"/>
        <dbReference type="Rhea" id="RHEA-COMP:14738"/>
        <dbReference type="Rhea" id="RHEA-COMP:14740"/>
        <dbReference type="ChEBI" id="CHEBI:15378"/>
        <dbReference type="ChEBI" id="CHEBI:29985"/>
        <dbReference type="ChEBI" id="CHEBI:30616"/>
        <dbReference type="ChEBI" id="CHEBI:43474"/>
        <dbReference type="ChEBI" id="CHEBI:141005"/>
        <dbReference type="ChEBI" id="CHEBI:456216"/>
        <dbReference type="EC" id="6.3.2.17"/>
    </reaction>
</comment>
<sequence length="419" mass="45984">MNIDSLLFPFHHFGVHLGLSRIVKLLANLGNPHERVPTIHVAGTNGKGSVCAYLSSVLTEAGYRTGRYTSPHLVDWTERICVNEEQISHEEFCKLLLTVQAAISLDDEYPTQFEVITAAAWLYFAQQQVDVAVIEVGLGGRLDATNVISDPLVTVITSISREHWQQLGPTVADIAGEKAGILKSGCPAVVGTLPEDAEKVVRSRAQELQCPLILPQPTHQISDKLAEYQSIFQAKTIKYPLPLQGQIQLTNSALALAALEVLQQKGWQISEEAIINGIAKTKWPGRMQWISWHNHKLLIDGAHNPASAQVLRDYVDILNSQSVTWVMGMLSTKDHADILQALLKPNDQLYLVPVPDNNSADTEYLAKLANDICPELTLCQTYPDLPLALETAFNSTDNLVVLCGSLYLIGHFLGTSDGS</sequence>
<name>A0ABR8DDS1_9NOST</name>
<proteinExistence type="inferred from homology"/>
<dbReference type="PIRSF" id="PIRSF001563">
    <property type="entry name" value="Folylpolyglu_synth"/>
    <property type="match status" value="1"/>
</dbReference>
<evidence type="ECO:0000259" key="11">
    <source>
        <dbReference type="Pfam" id="PF02875"/>
    </source>
</evidence>
<dbReference type="Proteomes" id="UP000661112">
    <property type="component" value="Unassembled WGS sequence"/>
</dbReference>
<dbReference type="PANTHER" id="PTHR11136:SF0">
    <property type="entry name" value="DIHYDROFOLATE SYNTHETASE-RELATED"/>
    <property type="match status" value="1"/>
</dbReference>
<keyword evidence="3 10" id="KW-0436">Ligase</keyword>
<keyword evidence="6 10" id="KW-0067">ATP-binding</keyword>
<evidence type="ECO:0000313" key="13">
    <source>
        <dbReference type="EMBL" id="MBD2504515.1"/>
    </source>
</evidence>
<evidence type="ECO:0000313" key="14">
    <source>
        <dbReference type="Proteomes" id="UP000661112"/>
    </source>
</evidence>
<dbReference type="EC" id="6.3.2.17" evidence="2"/>
<accession>A0ABR8DDS1</accession>
<comment type="similarity">
    <text evidence="1 10">Belongs to the folylpolyglutamate synthase family.</text>
</comment>
<evidence type="ECO:0000256" key="10">
    <source>
        <dbReference type="PIRNR" id="PIRNR001563"/>
    </source>
</evidence>
<gene>
    <name evidence="13" type="ORF">H6G83_28555</name>
</gene>
<evidence type="ECO:0000256" key="5">
    <source>
        <dbReference type="ARBA" id="ARBA00022741"/>
    </source>
</evidence>
<dbReference type="PANTHER" id="PTHR11136">
    <property type="entry name" value="FOLYLPOLYGLUTAMATE SYNTHASE-RELATED"/>
    <property type="match status" value="1"/>
</dbReference>
<dbReference type="Gene3D" id="3.90.190.20">
    <property type="entry name" value="Mur ligase, C-terminal domain"/>
    <property type="match status" value="1"/>
</dbReference>
<keyword evidence="14" id="KW-1185">Reference proteome</keyword>
<dbReference type="EMBL" id="JACJSG010000053">
    <property type="protein sequence ID" value="MBD2504515.1"/>
    <property type="molecule type" value="Genomic_DNA"/>
</dbReference>
<evidence type="ECO:0000259" key="12">
    <source>
        <dbReference type="Pfam" id="PF08245"/>
    </source>
</evidence>
<dbReference type="InterPro" id="IPR036615">
    <property type="entry name" value="Mur_ligase_C_dom_sf"/>
</dbReference>
<dbReference type="PROSITE" id="PS01011">
    <property type="entry name" value="FOLYLPOLYGLU_SYNT_1"/>
    <property type="match status" value="1"/>
</dbReference>
<evidence type="ECO:0000256" key="6">
    <source>
        <dbReference type="ARBA" id="ARBA00022840"/>
    </source>
</evidence>
<feature type="domain" description="Mur ligase C-terminal" evidence="11">
    <location>
        <begin position="285"/>
        <end position="405"/>
    </location>
</feature>
<dbReference type="InterPro" id="IPR013221">
    <property type="entry name" value="Mur_ligase_cen"/>
</dbReference>
<evidence type="ECO:0000256" key="8">
    <source>
        <dbReference type="ARBA" id="ARBA00030592"/>
    </source>
</evidence>
<dbReference type="InterPro" id="IPR004101">
    <property type="entry name" value="Mur_ligase_C"/>
</dbReference>
<keyword evidence="7" id="KW-0460">Magnesium</keyword>
<dbReference type="Pfam" id="PF02875">
    <property type="entry name" value="Mur_ligase_C"/>
    <property type="match status" value="1"/>
</dbReference>
<keyword evidence="4" id="KW-0479">Metal-binding</keyword>
<dbReference type="Pfam" id="PF08245">
    <property type="entry name" value="Mur_ligase_M"/>
    <property type="match status" value="1"/>
</dbReference>